<name>A0A2K4XAR2_PSEVC</name>
<dbReference type="EMBL" id="LT965928">
    <property type="protein sequence ID" value="SOU41395.1"/>
    <property type="molecule type" value="Genomic_DNA"/>
</dbReference>
<dbReference type="Proteomes" id="UP000615003">
    <property type="component" value="Unassembled WGS sequence"/>
</dbReference>
<dbReference type="PANTHER" id="PTHR30419">
    <property type="entry name" value="HTH-TYPE TRANSCRIPTIONAL REGULATOR YBHD"/>
    <property type="match status" value="1"/>
</dbReference>
<dbReference type="Pfam" id="PF03466">
    <property type="entry name" value="LysR_substrate"/>
    <property type="match status" value="1"/>
</dbReference>
<dbReference type="PRINTS" id="PR00039">
    <property type="entry name" value="HTHLYSR"/>
</dbReference>
<keyword evidence="3" id="KW-0238">DNA-binding</keyword>
<dbReference type="OrthoDB" id="9803735at2"/>
<evidence type="ECO:0000313" key="8">
    <source>
        <dbReference type="Proteomes" id="UP000238288"/>
    </source>
</evidence>
<accession>A0A2K4XAR2</accession>
<dbReference type="InterPro" id="IPR036390">
    <property type="entry name" value="WH_DNA-bd_sf"/>
</dbReference>
<dbReference type="CDD" id="cd08440">
    <property type="entry name" value="PBP2_LTTR_like_4"/>
    <property type="match status" value="1"/>
</dbReference>
<keyword evidence="4" id="KW-0804">Transcription</keyword>
<dbReference type="SUPFAM" id="SSF46785">
    <property type="entry name" value="Winged helix' DNA-binding domain"/>
    <property type="match status" value="1"/>
</dbReference>
<reference evidence="6 9" key="1">
    <citation type="submission" date="2015-06" db="EMBL/GenBank/DDBJ databases">
        <title>Genome sequence of Pseudoalteromonas carrageenovora.</title>
        <authorList>
            <person name="Xie B.-B."/>
            <person name="Rong J.-C."/>
            <person name="Qin Q.-L."/>
            <person name="Zhang Y.-Z."/>
        </authorList>
    </citation>
    <scope>NUCLEOTIDE SEQUENCE [LARGE SCALE GENOMIC DNA]</scope>
    <source>
        <strain evidence="6 9">IAM 12662</strain>
    </source>
</reference>
<feature type="domain" description="HTH lysR-type" evidence="5">
    <location>
        <begin position="1"/>
        <end position="58"/>
    </location>
</feature>
<evidence type="ECO:0000256" key="2">
    <source>
        <dbReference type="ARBA" id="ARBA00023015"/>
    </source>
</evidence>
<dbReference type="FunFam" id="1.10.10.10:FF:000001">
    <property type="entry name" value="LysR family transcriptional regulator"/>
    <property type="match status" value="1"/>
</dbReference>
<dbReference type="PROSITE" id="PS50931">
    <property type="entry name" value="HTH_LYSR"/>
    <property type="match status" value="1"/>
</dbReference>
<dbReference type="GO" id="GO:0005829">
    <property type="term" value="C:cytosol"/>
    <property type="evidence" value="ECO:0007669"/>
    <property type="project" value="TreeGrafter"/>
</dbReference>
<proteinExistence type="inferred from homology"/>
<sequence length="302" mass="33403">MNIKQLKAFTEVATNLSFVEAATKLHLSQPALSLSIRNLEESLGGKLLSRTTRSLVLTQEGKALLPVAKNILNQIDAAEREMKKRFSLELGHTSIAAMPSFAASVLPKIIKRFHSKYPHIKLSVEDVLSDTVIDMVSDDLVELGISFEPKHNSDLVFHPLYKDQFIVVLPPSHPLTQSHTISWDELLKFELITLQSPSSVRELIEETLSQHNMTLNPAFDAHQLATVIRMVRDSLGVAIVPALCKAQALEAGVVCRDINSPSIARRVGVISKPITSLSIAAKSMLETIKLYSSELTRQIELK</sequence>
<keyword evidence="2" id="KW-0805">Transcription regulation</keyword>
<dbReference type="Proteomes" id="UP000238288">
    <property type="component" value="Chromosome PCAR9a"/>
</dbReference>
<comment type="similarity">
    <text evidence="1">Belongs to the LysR transcriptional regulatory family.</text>
</comment>
<dbReference type="Pfam" id="PF00126">
    <property type="entry name" value="HTH_1"/>
    <property type="match status" value="1"/>
</dbReference>
<dbReference type="InterPro" id="IPR005119">
    <property type="entry name" value="LysR_subst-bd"/>
</dbReference>
<evidence type="ECO:0000313" key="9">
    <source>
        <dbReference type="Proteomes" id="UP000615003"/>
    </source>
</evidence>
<evidence type="ECO:0000256" key="1">
    <source>
        <dbReference type="ARBA" id="ARBA00009437"/>
    </source>
</evidence>
<evidence type="ECO:0000313" key="6">
    <source>
        <dbReference type="EMBL" id="MBE0383951.1"/>
    </source>
</evidence>
<reference evidence="7 8" key="2">
    <citation type="submission" date="2017-11" db="EMBL/GenBank/DDBJ databases">
        <authorList>
            <person name="Han C.G."/>
        </authorList>
    </citation>
    <scope>NUCLEOTIDE SEQUENCE [LARGE SCALE GENOMIC DNA]</scope>
    <source>
        <strain evidence="8">ATCC 43555</strain>
        <strain evidence="7">ATCC43555</strain>
    </source>
</reference>
<keyword evidence="9" id="KW-1185">Reference proteome</keyword>
<dbReference type="InterPro" id="IPR050950">
    <property type="entry name" value="HTH-type_LysR_regulators"/>
</dbReference>
<gene>
    <name evidence="6" type="primary">dhcR</name>
    <name evidence="7" type="ORF">PCAR9_A30575</name>
    <name evidence="6" type="ORF">PCARR_a2280</name>
</gene>
<dbReference type="InterPro" id="IPR000847">
    <property type="entry name" value="LysR_HTH_N"/>
</dbReference>
<organism evidence="7 8">
    <name type="scientific">Pseudoalteromonas carrageenovora IAM 12662</name>
    <dbReference type="NCBI Taxonomy" id="1314868"/>
    <lineage>
        <taxon>Bacteria</taxon>
        <taxon>Pseudomonadati</taxon>
        <taxon>Pseudomonadota</taxon>
        <taxon>Gammaproteobacteria</taxon>
        <taxon>Alteromonadales</taxon>
        <taxon>Pseudoalteromonadaceae</taxon>
        <taxon>Pseudoalteromonas</taxon>
    </lineage>
</organism>
<dbReference type="EMBL" id="AQGW01000023">
    <property type="protein sequence ID" value="MBE0383951.1"/>
    <property type="molecule type" value="Genomic_DNA"/>
</dbReference>
<evidence type="ECO:0000256" key="4">
    <source>
        <dbReference type="ARBA" id="ARBA00023163"/>
    </source>
</evidence>
<dbReference type="InterPro" id="IPR036388">
    <property type="entry name" value="WH-like_DNA-bd_sf"/>
</dbReference>
<protein>
    <submittedName>
        <fullName evidence="6">LysR family transcriptional regulator, carnitine catabolism transcriptional activator</fullName>
    </submittedName>
    <submittedName>
        <fullName evidence="7">Transcriptional regulator, LysR family</fullName>
    </submittedName>
</protein>
<evidence type="ECO:0000256" key="3">
    <source>
        <dbReference type="ARBA" id="ARBA00023125"/>
    </source>
</evidence>
<dbReference type="GO" id="GO:0003677">
    <property type="term" value="F:DNA binding"/>
    <property type="evidence" value="ECO:0007669"/>
    <property type="project" value="UniProtKB-KW"/>
</dbReference>
<dbReference type="SUPFAM" id="SSF53850">
    <property type="entry name" value="Periplasmic binding protein-like II"/>
    <property type="match status" value="1"/>
</dbReference>
<dbReference type="AlphaFoldDB" id="A0A2K4XAR2"/>
<dbReference type="GO" id="GO:0003700">
    <property type="term" value="F:DNA-binding transcription factor activity"/>
    <property type="evidence" value="ECO:0007669"/>
    <property type="project" value="InterPro"/>
</dbReference>
<dbReference type="Gene3D" id="1.10.10.10">
    <property type="entry name" value="Winged helix-like DNA-binding domain superfamily/Winged helix DNA-binding domain"/>
    <property type="match status" value="1"/>
</dbReference>
<dbReference type="PANTHER" id="PTHR30419:SF30">
    <property type="entry name" value="LYSR FAMILY TRANSCRIPTIONAL REGULATOR"/>
    <property type="match status" value="1"/>
</dbReference>
<evidence type="ECO:0000313" key="7">
    <source>
        <dbReference type="EMBL" id="SOU41395.1"/>
    </source>
</evidence>
<evidence type="ECO:0000259" key="5">
    <source>
        <dbReference type="PROSITE" id="PS50931"/>
    </source>
</evidence>
<dbReference type="Gene3D" id="3.40.190.290">
    <property type="match status" value="1"/>
</dbReference>